<evidence type="ECO:0000313" key="11">
    <source>
        <dbReference type="Proteomes" id="UP000281955"/>
    </source>
</evidence>
<dbReference type="InterPro" id="IPR018584">
    <property type="entry name" value="GT87"/>
</dbReference>
<feature type="transmembrane region" description="Helical" evidence="9">
    <location>
        <begin position="307"/>
        <end position="330"/>
    </location>
</feature>
<feature type="transmembrane region" description="Helical" evidence="9">
    <location>
        <begin position="382"/>
        <end position="403"/>
    </location>
</feature>
<keyword evidence="10" id="KW-0328">Glycosyltransferase</keyword>
<evidence type="ECO:0000256" key="6">
    <source>
        <dbReference type="ARBA" id="ARBA00023136"/>
    </source>
</evidence>
<reference evidence="10 11" key="1">
    <citation type="submission" date="2018-10" db="EMBL/GenBank/DDBJ databases">
        <title>Genomic Encyclopedia of Archaeal and Bacterial Type Strains, Phase II (KMG-II): from individual species to whole genera.</title>
        <authorList>
            <person name="Goeker M."/>
        </authorList>
    </citation>
    <scope>NUCLEOTIDE SEQUENCE [LARGE SCALE GENOMIC DNA]</scope>
    <source>
        <strain evidence="10 11">RP-AC37</strain>
    </source>
</reference>
<feature type="transmembrane region" description="Helical" evidence="9">
    <location>
        <begin position="83"/>
        <end position="104"/>
    </location>
</feature>
<dbReference type="InParanoid" id="A0A420XU83"/>
<comment type="caution">
    <text evidence="10">The sequence shown here is derived from an EMBL/GenBank/DDBJ whole genome shotgun (WGS) entry which is preliminary data.</text>
</comment>
<dbReference type="Pfam" id="PF09594">
    <property type="entry name" value="GT87"/>
    <property type="match status" value="1"/>
</dbReference>
<dbReference type="GO" id="GO:0005886">
    <property type="term" value="C:plasma membrane"/>
    <property type="evidence" value="ECO:0007669"/>
    <property type="project" value="UniProtKB-SubCell"/>
</dbReference>
<evidence type="ECO:0000256" key="2">
    <source>
        <dbReference type="ARBA" id="ARBA00022475"/>
    </source>
</evidence>
<feature type="transmembrane region" description="Helical" evidence="9">
    <location>
        <begin position="214"/>
        <end position="240"/>
    </location>
</feature>
<proteinExistence type="inferred from homology"/>
<name>A0A420XU83_9ACTN</name>
<evidence type="ECO:0000256" key="7">
    <source>
        <dbReference type="ARBA" id="ARBA00024033"/>
    </source>
</evidence>
<organism evidence="10 11">
    <name type="scientific">Motilibacter peucedani</name>
    <dbReference type="NCBI Taxonomy" id="598650"/>
    <lineage>
        <taxon>Bacteria</taxon>
        <taxon>Bacillati</taxon>
        <taxon>Actinomycetota</taxon>
        <taxon>Actinomycetes</taxon>
        <taxon>Motilibacterales</taxon>
        <taxon>Motilibacteraceae</taxon>
        <taxon>Motilibacter</taxon>
    </lineage>
</organism>
<dbReference type="EMBL" id="RBWV01000009">
    <property type="protein sequence ID" value="RKS80291.1"/>
    <property type="molecule type" value="Genomic_DNA"/>
</dbReference>
<gene>
    <name evidence="10" type="ORF">CLV35_0717</name>
</gene>
<feature type="transmembrane region" description="Helical" evidence="9">
    <location>
        <begin position="188"/>
        <end position="208"/>
    </location>
</feature>
<feature type="transmembrane region" description="Helical" evidence="9">
    <location>
        <begin position="110"/>
        <end position="130"/>
    </location>
</feature>
<keyword evidence="5 9" id="KW-1133">Transmembrane helix</keyword>
<dbReference type="Proteomes" id="UP000281955">
    <property type="component" value="Unassembled WGS sequence"/>
</dbReference>
<keyword evidence="2" id="KW-1003">Cell membrane</keyword>
<evidence type="ECO:0000313" key="10">
    <source>
        <dbReference type="EMBL" id="RKS80291.1"/>
    </source>
</evidence>
<evidence type="ECO:0000256" key="4">
    <source>
        <dbReference type="ARBA" id="ARBA00022692"/>
    </source>
</evidence>
<dbReference type="RefSeq" id="WP_183061646.1">
    <property type="nucleotide sequence ID" value="NZ_RBWV01000009.1"/>
</dbReference>
<feature type="region of interest" description="Disordered" evidence="8">
    <location>
        <begin position="410"/>
        <end position="433"/>
    </location>
</feature>
<comment type="subcellular location">
    <subcellularLocation>
        <location evidence="1">Cell membrane</location>
        <topology evidence="1">Multi-pass membrane protein</topology>
    </subcellularLocation>
</comment>
<evidence type="ECO:0000256" key="1">
    <source>
        <dbReference type="ARBA" id="ARBA00004651"/>
    </source>
</evidence>
<keyword evidence="6 9" id="KW-0472">Membrane</keyword>
<dbReference type="AlphaFoldDB" id="A0A420XU83"/>
<dbReference type="FunCoup" id="A0A420XU83">
    <property type="interactions" value="4"/>
</dbReference>
<feature type="transmembrane region" description="Helical" evidence="9">
    <location>
        <begin position="277"/>
        <end position="295"/>
    </location>
</feature>
<keyword evidence="4 9" id="KW-0812">Transmembrane</keyword>
<keyword evidence="3 10" id="KW-0808">Transferase</keyword>
<protein>
    <submittedName>
        <fullName evidence="10">Alpha-1,2-mannosyltransferase</fullName>
    </submittedName>
</protein>
<comment type="similarity">
    <text evidence="7">Belongs to the glycosyltransferase 87 family.</text>
</comment>
<feature type="transmembrane region" description="Helical" evidence="9">
    <location>
        <begin position="24"/>
        <end position="43"/>
    </location>
</feature>
<keyword evidence="11" id="KW-1185">Reference proteome</keyword>
<evidence type="ECO:0000256" key="9">
    <source>
        <dbReference type="SAM" id="Phobius"/>
    </source>
</evidence>
<dbReference type="GO" id="GO:0016758">
    <property type="term" value="F:hexosyltransferase activity"/>
    <property type="evidence" value="ECO:0007669"/>
    <property type="project" value="InterPro"/>
</dbReference>
<evidence type="ECO:0000256" key="8">
    <source>
        <dbReference type="SAM" id="MobiDB-lite"/>
    </source>
</evidence>
<sequence length="433" mass="45277">MQPAPRPRSGAGPRTSGPWSGIPWSWWLLGVAVLLLGVGPVLVPDLDVAAWRRNVDLEVYRAAGQSLLQGRSLYDYVTDVPNLLPFTYPPFAAVVAVPLAMVPFGVAQGAWVVVQVALMVLVTAISARPLLARCGDAAPVALAALTTAGCWTLPVDDGLYFGQVGVALTALCLVDVTRRGRWVPGSLVGAAAAIKLTPALFAVFYVLAGRLREARGAVVSAVVLTVGTALVVPHATFVYWGQAFFDSSRIGSTSIAYNGSIIGAAARLGPSGTGGHLLWGVIGTAVTAYGLWLAAKLSRAGEQVLAVAVVGLLTVLVSPIAWLHHMVWVVPAMLGLVGDGRARLRTAAGVAVWLLYCAPLELPWRAGRWMYAGAAPLPLERLAQSSFSAGAVLIFVAVHVLVLRGGTRPAPDRDGQAAPVDEAEQGLALSEHH</sequence>
<evidence type="ECO:0000256" key="3">
    <source>
        <dbReference type="ARBA" id="ARBA00022679"/>
    </source>
</evidence>
<accession>A0A420XU83</accession>
<evidence type="ECO:0000256" key="5">
    <source>
        <dbReference type="ARBA" id="ARBA00022989"/>
    </source>
</evidence>